<dbReference type="PANTHER" id="PTHR31650">
    <property type="entry name" value="O-ACYLTRANSFERASE (WSD1-LIKE) FAMILY PROTEIN"/>
    <property type="match status" value="1"/>
</dbReference>
<dbReference type="UniPathway" id="UPA00282"/>
<dbReference type="SUPFAM" id="SSF52777">
    <property type="entry name" value="CoA-dependent acyltransferases"/>
    <property type="match status" value="1"/>
</dbReference>
<dbReference type="GO" id="GO:0005886">
    <property type="term" value="C:plasma membrane"/>
    <property type="evidence" value="ECO:0007669"/>
    <property type="project" value="UniProtKB-SubCell"/>
</dbReference>
<comment type="pathway">
    <text evidence="4">Lipid metabolism.</text>
</comment>
<comment type="subcellular location">
    <subcellularLocation>
        <location evidence="1">Cell membrane</location>
        <topology evidence="1">Single-pass membrane protein</topology>
    </subcellularLocation>
    <subcellularLocation>
        <location evidence="2">Endoplasmic reticulum membrane</location>
    </subcellularLocation>
</comment>
<keyword evidence="7" id="KW-0012">Acyltransferase</keyword>
<comment type="similarity">
    <text evidence="8">In the N-terminal section; belongs to the long-chain O-acyltransferase family.</text>
</comment>
<dbReference type="Gene3D" id="3.30.559.10">
    <property type="entry name" value="Chloramphenicol acetyltransferase-like domain"/>
    <property type="match status" value="1"/>
</dbReference>
<evidence type="ECO:0000256" key="4">
    <source>
        <dbReference type="ARBA" id="ARBA00005189"/>
    </source>
</evidence>
<dbReference type="Proteomes" id="UP000655225">
    <property type="component" value="Unassembled WGS sequence"/>
</dbReference>
<gene>
    <name evidence="13" type="ORF">HHK36_030955</name>
</gene>
<dbReference type="AlphaFoldDB" id="A0A834Y8J0"/>
<comment type="catalytic activity">
    <reaction evidence="9">
        <text>a long chain fatty alcohol + a fatty acyl-CoA = a long-chain alcohol wax ester + CoA</text>
        <dbReference type="Rhea" id="RHEA:38443"/>
        <dbReference type="ChEBI" id="CHEBI:17135"/>
        <dbReference type="ChEBI" id="CHEBI:57287"/>
        <dbReference type="ChEBI" id="CHEBI:77636"/>
        <dbReference type="ChEBI" id="CHEBI:235323"/>
        <dbReference type="EC" id="2.3.1.75"/>
    </reaction>
</comment>
<dbReference type="OrthoDB" id="619536at2759"/>
<dbReference type="EMBL" id="JABCRI010000024">
    <property type="protein sequence ID" value="KAF8377573.1"/>
    <property type="molecule type" value="Genomic_DNA"/>
</dbReference>
<sequence length="465" mass="52329">MEGEEDQPLTPAGRLFLRPELDQVVNCAFGLKHPIDVEAIKAEIKNSVMIQHPRFCSLLVRDKKGREHWRRTKVEVERHVLVRDIESDGDEVEDEDADEVVNRYLADLSVSTPLNTDKPLWEFHLLPAQRCCILRLHHALGDGISLMSLALACCRRIHHPDQPATIFSSDSSSSSSKIKQNSNRINICRKVWKLMGAAWLSLVFISKFVLRSLWVKDAKTAVSGGAGVELWPRKLATARFDLEDLKAVKKSIVDATINDVLFGVISSGLSRYLDLRSPTRPREGLQITGMAMVNLRKEPGLQDLSEMMRSNSGSKWGNQFGFFLLPLYYHRDVDPLRYVKRAKAMLDQKKQSLEAHFSYRMGDLIMSLLGPKFASLLNYNIICNTSFTISNIFGPQEEIMIAGNPITYLRANSSSLPHAITMHMVSYAGRADMQILVPKEIIPNPQVLAKCFQDALLEMKEAAAA</sequence>
<dbReference type="Pfam" id="PF06974">
    <property type="entry name" value="WS_DGAT_C"/>
    <property type="match status" value="1"/>
</dbReference>
<dbReference type="InterPro" id="IPR023213">
    <property type="entry name" value="CAT-like_dom_sf"/>
</dbReference>
<dbReference type="GO" id="GO:0047196">
    <property type="term" value="F:long-chain-alcohol O-fatty-acyltransferase activity"/>
    <property type="evidence" value="ECO:0007669"/>
    <property type="project" value="UniProtKB-EC"/>
</dbReference>
<organism evidence="13 14">
    <name type="scientific">Tetracentron sinense</name>
    <name type="common">Spur-leaf</name>
    <dbReference type="NCBI Taxonomy" id="13715"/>
    <lineage>
        <taxon>Eukaryota</taxon>
        <taxon>Viridiplantae</taxon>
        <taxon>Streptophyta</taxon>
        <taxon>Embryophyta</taxon>
        <taxon>Tracheophyta</taxon>
        <taxon>Spermatophyta</taxon>
        <taxon>Magnoliopsida</taxon>
        <taxon>Trochodendrales</taxon>
        <taxon>Trochodendraceae</taxon>
        <taxon>Tetracentron</taxon>
    </lineage>
</organism>
<keyword evidence="14" id="KW-1185">Reference proteome</keyword>
<evidence type="ECO:0000256" key="6">
    <source>
        <dbReference type="ARBA" id="ARBA00022824"/>
    </source>
</evidence>
<evidence type="ECO:0000256" key="3">
    <source>
        <dbReference type="ARBA" id="ARBA00004771"/>
    </source>
</evidence>
<feature type="domain" description="O-acyltransferase WSD1-like N-terminal" evidence="11">
    <location>
        <begin position="110"/>
        <end position="260"/>
    </location>
</feature>
<comment type="pathway">
    <text evidence="3">Glycerolipid metabolism; triacylglycerol biosynthesis.</text>
</comment>
<evidence type="ECO:0000256" key="2">
    <source>
        <dbReference type="ARBA" id="ARBA00004586"/>
    </source>
</evidence>
<evidence type="ECO:0000256" key="10">
    <source>
        <dbReference type="ARBA" id="ARBA00048109"/>
    </source>
</evidence>
<evidence type="ECO:0000256" key="5">
    <source>
        <dbReference type="ARBA" id="ARBA00022679"/>
    </source>
</evidence>
<dbReference type="GO" id="GO:0005789">
    <property type="term" value="C:endoplasmic reticulum membrane"/>
    <property type="evidence" value="ECO:0007669"/>
    <property type="project" value="UniProtKB-SubCell"/>
</dbReference>
<keyword evidence="5" id="KW-0808">Transferase</keyword>
<dbReference type="GO" id="GO:0004144">
    <property type="term" value="F:diacylglycerol O-acyltransferase activity"/>
    <property type="evidence" value="ECO:0007669"/>
    <property type="project" value="UniProtKB-EC"/>
</dbReference>
<evidence type="ECO:0000259" key="11">
    <source>
        <dbReference type="Pfam" id="PF03007"/>
    </source>
</evidence>
<feature type="domain" description="O-acyltransferase WSD1 C-terminal" evidence="12">
    <location>
        <begin position="316"/>
        <end position="460"/>
    </location>
</feature>
<evidence type="ECO:0000256" key="1">
    <source>
        <dbReference type="ARBA" id="ARBA00004162"/>
    </source>
</evidence>
<reference evidence="13 14" key="1">
    <citation type="submission" date="2020-04" db="EMBL/GenBank/DDBJ databases">
        <title>Plant Genome Project.</title>
        <authorList>
            <person name="Zhang R.-G."/>
        </authorList>
    </citation>
    <scope>NUCLEOTIDE SEQUENCE [LARGE SCALE GENOMIC DNA]</scope>
    <source>
        <strain evidence="13">YNK0</strain>
        <tissue evidence="13">Leaf</tissue>
    </source>
</reference>
<evidence type="ECO:0000256" key="9">
    <source>
        <dbReference type="ARBA" id="ARBA00047604"/>
    </source>
</evidence>
<name>A0A834Y8J0_TETSI</name>
<evidence type="ECO:0000259" key="12">
    <source>
        <dbReference type="Pfam" id="PF06974"/>
    </source>
</evidence>
<dbReference type="PANTHER" id="PTHR31650:SF41">
    <property type="entry name" value="O-ACYLTRANSFERASE WSD1-LIKE ISOFORM X1"/>
    <property type="match status" value="1"/>
</dbReference>
<evidence type="ECO:0008006" key="15">
    <source>
        <dbReference type="Google" id="ProtNLM"/>
    </source>
</evidence>
<dbReference type="GO" id="GO:0019432">
    <property type="term" value="P:triglyceride biosynthetic process"/>
    <property type="evidence" value="ECO:0007669"/>
    <property type="project" value="UniProtKB-UniPathway"/>
</dbReference>
<accession>A0A834Y8J0</accession>
<keyword evidence="6" id="KW-0256">Endoplasmic reticulum</keyword>
<dbReference type="InterPro" id="IPR045034">
    <property type="entry name" value="O-acyltransferase_WSD1-like"/>
</dbReference>
<proteinExistence type="inferred from homology"/>
<comment type="catalytic activity">
    <reaction evidence="10">
        <text>an acyl-CoA + a 1,2-diacyl-sn-glycerol = a triacyl-sn-glycerol + CoA</text>
        <dbReference type="Rhea" id="RHEA:10868"/>
        <dbReference type="ChEBI" id="CHEBI:17815"/>
        <dbReference type="ChEBI" id="CHEBI:57287"/>
        <dbReference type="ChEBI" id="CHEBI:58342"/>
        <dbReference type="ChEBI" id="CHEBI:64615"/>
        <dbReference type="EC" id="2.3.1.20"/>
    </reaction>
</comment>
<dbReference type="Pfam" id="PF03007">
    <property type="entry name" value="WS_DGAT_cat"/>
    <property type="match status" value="1"/>
</dbReference>
<comment type="caution">
    <text evidence="13">The sequence shown here is derived from an EMBL/GenBank/DDBJ whole genome shotgun (WGS) entry which is preliminary data.</text>
</comment>
<dbReference type="OMA" id="NSGARWG"/>
<evidence type="ECO:0000256" key="7">
    <source>
        <dbReference type="ARBA" id="ARBA00023315"/>
    </source>
</evidence>
<evidence type="ECO:0000313" key="14">
    <source>
        <dbReference type="Proteomes" id="UP000655225"/>
    </source>
</evidence>
<protein>
    <recommendedName>
        <fullName evidence="15">Diacylglycerol O-acyltransferase</fullName>
    </recommendedName>
</protein>
<dbReference type="InterPro" id="IPR009721">
    <property type="entry name" value="O-acyltransferase_WSD1_C"/>
</dbReference>
<evidence type="ECO:0000256" key="8">
    <source>
        <dbReference type="ARBA" id="ARBA00024360"/>
    </source>
</evidence>
<evidence type="ECO:0000313" key="13">
    <source>
        <dbReference type="EMBL" id="KAF8377573.1"/>
    </source>
</evidence>
<dbReference type="InterPro" id="IPR004255">
    <property type="entry name" value="O-acyltransferase_WSD1_N"/>
</dbReference>